<evidence type="ECO:0000256" key="2">
    <source>
        <dbReference type="NCBIfam" id="TIGR00021"/>
    </source>
</evidence>
<organism evidence="4 5">
    <name type="scientific">Thermoleophilum album</name>
    <dbReference type="NCBI Taxonomy" id="29539"/>
    <lineage>
        <taxon>Bacteria</taxon>
        <taxon>Bacillati</taxon>
        <taxon>Actinomycetota</taxon>
        <taxon>Thermoleophilia</taxon>
        <taxon>Thermoleophilales</taxon>
        <taxon>Thermoleophilaceae</taxon>
        <taxon>Thermoleophilum</taxon>
    </lineage>
</organism>
<gene>
    <name evidence="4" type="ORF">SAMN02745716_1936</name>
</gene>
<dbReference type="RefSeq" id="WP_177169462.1">
    <property type="nucleotide sequence ID" value="NZ_FNWJ01000002.1"/>
</dbReference>
<dbReference type="GO" id="GO:0006014">
    <property type="term" value="P:D-ribose metabolic process"/>
    <property type="evidence" value="ECO:0007669"/>
    <property type="project" value="TreeGrafter"/>
</dbReference>
<keyword evidence="5" id="KW-1185">Reference proteome</keyword>
<dbReference type="GO" id="GO:0005829">
    <property type="term" value="C:cytosol"/>
    <property type="evidence" value="ECO:0007669"/>
    <property type="project" value="TreeGrafter"/>
</dbReference>
<dbReference type="STRING" id="29539.SAMN02745716_1936"/>
<dbReference type="PANTHER" id="PTHR11934">
    <property type="entry name" value="RIBOSE-5-PHOSPHATE ISOMERASE"/>
    <property type="match status" value="1"/>
</dbReference>
<evidence type="ECO:0000256" key="1">
    <source>
        <dbReference type="ARBA" id="ARBA00023235"/>
    </source>
</evidence>
<dbReference type="SUPFAM" id="SSF100950">
    <property type="entry name" value="NagB/RpiA/CoA transferase-like"/>
    <property type="match status" value="1"/>
</dbReference>
<dbReference type="NCBIfam" id="TIGR00021">
    <property type="entry name" value="rpiA"/>
    <property type="match status" value="1"/>
</dbReference>
<keyword evidence="1 4" id="KW-0413">Isomerase</keyword>
<name>A0A1H6FX84_THEAL</name>
<dbReference type="InterPro" id="IPR037171">
    <property type="entry name" value="NagB/RpiA_transferase-like"/>
</dbReference>
<dbReference type="EC" id="5.3.1.6" evidence="2"/>
<dbReference type="Proteomes" id="UP000222056">
    <property type="component" value="Unassembled WGS sequence"/>
</dbReference>
<dbReference type="NCBIfam" id="NF001924">
    <property type="entry name" value="PRK00702.1"/>
    <property type="match status" value="1"/>
</dbReference>
<dbReference type="GO" id="GO:0009052">
    <property type="term" value="P:pentose-phosphate shunt, non-oxidative branch"/>
    <property type="evidence" value="ECO:0007669"/>
    <property type="project" value="InterPro"/>
</dbReference>
<dbReference type="SUPFAM" id="SSF75445">
    <property type="entry name" value="D-ribose-5-phosphate isomerase (RpiA), lid domain"/>
    <property type="match status" value="1"/>
</dbReference>
<dbReference type="Gene3D" id="3.40.50.1360">
    <property type="match status" value="1"/>
</dbReference>
<feature type="compositionally biased region" description="Low complexity" evidence="3">
    <location>
        <begin position="9"/>
        <end position="21"/>
    </location>
</feature>
<sequence length="256" mass="27351">MDAVETEGSARAAGPSGALSSPARDAAARAALRLVPRGGVVGLGSGRAVWRLCELIAAEIPRAARPRAVVASERTREVCERVGITVVELDGRERPQLAFDGADEVDPQLRLLKGAGGALLRERIVAAAAQRLVVVVESRKLVARLGQSFRLPVEIVRFGWPETLRRIGALLSAPALRTGEDGKPFVTDEGHYLVDGQIPPTSDPDRLADELRRVPGVCDHGLFLREAHVVFAGADDGSHRELRRAEGATASAPTYR</sequence>
<proteinExistence type="predicted"/>
<dbReference type="GO" id="GO:0004751">
    <property type="term" value="F:ribose-5-phosphate isomerase activity"/>
    <property type="evidence" value="ECO:0007669"/>
    <property type="project" value="UniProtKB-UniRule"/>
</dbReference>
<dbReference type="InterPro" id="IPR004788">
    <property type="entry name" value="Ribose5P_isomerase_type_A"/>
</dbReference>
<protein>
    <recommendedName>
        <fullName evidence="2">Ribose 5-phosphate isomerase A</fullName>
        <ecNumber evidence="2">5.3.1.6</ecNumber>
    </recommendedName>
</protein>
<dbReference type="EMBL" id="FNWJ01000002">
    <property type="protein sequence ID" value="SEH15396.1"/>
    <property type="molecule type" value="Genomic_DNA"/>
</dbReference>
<evidence type="ECO:0000313" key="4">
    <source>
        <dbReference type="EMBL" id="SEH15396.1"/>
    </source>
</evidence>
<evidence type="ECO:0000313" key="5">
    <source>
        <dbReference type="Proteomes" id="UP000222056"/>
    </source>
</evidence>
<dbReference type="Gene3D" id="3.30.70.260">
    <property type="match status" value="1"/>
</dbReference>
<accession>A0A1H6FX84</accession>
<evidence type="ECO:0000256" key="3">
    <source>
        <dbReference type="SAM" id="MobiDB-lite"/>
    </source>
</evidence>
<reference evidence="5" key="1">
    <citation type="submission" date="2016-10" db="EMBL/GenBank/DDBJ databases">
        <authorList>
            <person name="Varghese N."/>
            <person name="Submissions S."/>
        </authorList>
    </citation>
    <scope>NUCLEOTIDE SEQUENCE [LARGE SCALE GENOMIC DNA]</scope>
    <source>
        <strain evidence="5">ATCC 35263</strain>
    </source>
</reference>
<dbReference type="Pfam" id="PF06026">
    <property type="entry name" value="Rib_5-P_isom_A"/>
    <property type="match status" value="1"/>
</dbReference>
<dbReference type="CDD" id="cd01398">
    <property type="entry name" value="RPI_A"/>
    <property type="match status" value="1"/>
</dbReference>
<feature type="region of interest" description="Disordered" evidence="3">
    <location>
        <begin position="1"/>
        <end position="21"/>
    </location>
</feature>
<dbReference type="PANTHER" id="PTHR11934:SF0">
    <property type="entry name" value="RIBOSE-5-PHOSPHATE ISOMERASE"/>
    <property type="match status" value="1"/>
</dbReference>
<dbReference type="AlphaFoldDB" id="A0A1H6FX84"/>